<sequence length="112" mass="12088">MSSSSIFSSVRTSRRGRNNVATSHGTSSNNRALQSLRASRLHCADGSGDTKMPPKDVIEISSDDGSDSDDESDSGDESGKQMIRPNDKPPKHPVRRLPRGLANLWRQTGPLG</sequence>
<gene>
    <name evidence="2" type="ORF">N658DRAFT_562147</name>
</gene>
<dbReference type="EMBL" id="MU863692">
    <property type="protein sequence ID" value="KAK4096887.1"/>
    <property type="molecule type" value="Genomic_DNA"/>
</dbReference>
<feature type="compositionally biased region" description="Polar residues" evidence="1">
    <location>
        <begin position="19"/>
        <end position="37"/>
    </location>
</feature>
<dbReference type="AlphaFoldDB" id="A0AAN6PS21"/>
<organism evidence="2 3">
    <name type="scientific">Parathielavia hyrcaniae</name>
    <dbReference type="NCBI Taxonomy" id="113614"/>
    <lineage>
        <taxon>Eukaryota</taxon>
        <taxon>Fungi</taxon>
        <taxon>Dikarya</taxon>
        <taxon>Ascomycota</taxon>
        <taxon>Pezizomycotina</taxon>
        <taxon>Sordariomycetes</taxon>
        <taxon>Sordariomycetidae</taxon>
        <taxon>Sordariales</taxon>
        <taxon>Chaetomiaceae</taxon>
        <taxon>Parathielavia</taxon>
    </lineage>
</organism>
<dbReference type="Proteomes" id="UP001305647">
    <property type="component" value="Unassembled WGS sequence"/>
</dbReference>
<protein>
    <submittedName>
        <fullName evidence="2">Uncharacterized protein</fullName>
    </submittedName>
</protein>
<feature type="compositionally biased region" description="Low complexity" evidence="1">
    <location>
        <begin position="1"/>
        <end position="11"/>
    </location>
</feature>
<reference evidence="2" key="1">
    <citation type="journal article" date="2023" name="Mol. Phylogenet. Evol.">
        <title>Genome-scale phylogeny and comparative genomics of the fungal order Sordariales.</title>
        <authorList>
            <person name="Hensen N."/>
            <person name="Bonometti L."/>
            <person name="Westerberg I."/>
            <person name="Brannstrom I.O."/>
            <person name="Guillou S."/>
            <person name="Cros-Aarteil S."/>
            <person name="Calhoun S."/>
            <person name="Haridas S."/>
            <person name="Kuo A."/>
            <person name="Mondo S."/>
            <person name="Pangilinan J."/>
            <person name="Riley R."/>
            <person name="LaButti K."/>
            <person name="Andreopoulos B."/>
            <person name="Lipzen A."/>
            <person name="Chen C."/>
            <person name="Yan M."/>
            <person name="Daum C."/>
            <person name="Ng V."/>
            <person name="Clum A."/>
            <person name="Steindorff A."/>
            <person name="Ohm R.A."/>
            <person name="Martin F."/>
            <person name="Silar P."/>
            <person name="Natvig D.O."/>
            <person name="Lalanne C."/>
            <person name="Gautier V."/>
            <person name="Ament-Velasquez S.L."/>
            <person name="Kruys A."/>
            <person name="Hutchinson M.I."/>
            <person name="Powell A.J."/>
            <person name="Barry K."/>
            <person name="Miller A.N."/>
            <person name="Grigoriev I.V."/>
            <person name="Debuchy R."/>
            <person name="Gladieux P."/>
            <person name="Hiltunen Thoren M."/>
            <person name="Johannesson H."/>
        </authorList>
    </citation>
    <scope>NUCLEOTIDE SEQUENCE</scope>
    <source>
        <strain evidence="2">CBS 757.83</strain>
    </source>
</reference>
<evidence type="ECO:0000313" key="3">
    <source>
        <dbReference type="Proteomes" id="UP001305647"/>
    </source>
</evidence>
<evidence type="ECO:0000256" key="1">
    <source>
        <dbReference type="SAM" id="MobiDB-lite"/>
    </source>
</evidence>
<reference evidence="2" key="2">
    <citation type="submission" date="2023-05" db="EMBL/GenBank/DDBJ databases">
        <authorList>
            <consortium name="Lawrence Berkeley National Laboratory"/>
            <person name="Steindorff A."/>
            <person name="Hensen N."/>
            <person name="Bonometti L."/>
            <person name="Westerberg I."/>
            <person name="Brannstrom I.O."/>
            <person name="Guillou S."/>
            <person name="Cros-Aarteil S."/>
            <person name="Calhoun S."/>
            <person name="Haridas S."/>
            <person name="Kuo A."/>
            <person name="Mondo S."/>
            <person name="Pangilinan J."/>
            <person name="Riley R."/>
            <person name="Labutti K."/>
            <person name="Andreopoulos B."/>
            <person name="Lipzen A."/>
            <person name="Chen C."/>
            <person name="Yanf M."/>
            <person name="Daum C."/>
            <person name="Ng V."/>
            <person name="Clum A."/>
            <person name="Ohm R."/>
            <person name="Martin F."/>
            <person name="Silar P."/>
            <person name="Natvig D."/>
            <person name="Lalanne C."/>
            <person name="Gautier V."/>
            <person name="Ament-Velasquez S.L."/>
            <person name="Kruys A."/>
            <person name="Hutchinson M.I."/>
            <person name="Powell A.J."/>
            <person name="Barry K."/>
            <person name="Miller A.N."/>
            <person name="Grigoriev I.V."/>
            <person name="Debuchy R."/>
            <person name="Gladieux P."/>
            <person name="Thoren M.H."/>
            <person name="Johannesson H."/>
        </authorList>
    </citation>
    <scope>NUCLEOTIDE SEQUENCE</scope>
    <source>
        <strain evidence="2">CBS 757.83</strain>
    </source>
</reference>
<accession>A0AAN6PS21</accession>
<proteinExistence type="predicted"/>
<name>A0AAN6PS21_9PEZI</name>
<comment type="caution">
    <text evidence="2">The sequence shown here is derived from an EMBL/GenBank/DDBJ whole genome shotgun (WGS) entry which is preliminary data.</text>
</comment>
<feature type="compositionally biased region" description="Acidic residues" evidence="1">
    <location>
        <begin position="61"/>
        <end position="76"/>
    </location>
</feature>
<evidence type="ECO:0000313" key="2">
    <source>
        <dbReference type="EMBL" id="KAK4096887.1"/>
    </source>
</evidence>
<keyword evidence="3" id="KW-1185">Reference proteome</keyword>
<feature type="region of interest" description="Disordered" evidence="1">
    <location>
        <begin position="1"/>
        <end position="112"/>
    </location>
</feature>